<evidence type="ECO:0000259" key="11">
    <source>
        <dbReference type="Pfam" id="PF13090"/>
    </source>
</evidence>
<gene>
    <name evidence="7 13" type="primary">ppk</name>
    <name evidence="13" type="ORF">CINS_0986</name>
</gene>
<dbReference type="AlphaFoldDB" id="A0A0A8H4Y5"/>
<evidence type="ECO:0000256" key="6">
    <source>
        <dbReference type="ARBA" id="ARBA00022842"/>
    </source>
</evidence>
<evidence type="ECO:0000259" key="10">
    <source>
        <dbReference type="Pfam" id="PF13089"/>
    </source>
</evidence>
<accession>A0A0A8H4Y5</accession>
<dbReference type="NCBIfam" id="TIGR03705">
    <property type="entry name" value="poly_P_kin"/>
    <property type="match status" value="1"/>
</dbReference>
<dbReference type="Proteomes" id="UP000031163">
    <property type="component" value="Chromosome"/>
</dbReference>
<feature type="binding site" evidence="7">
    <location>
        <position position="397"/>
    </location>
    <ligand>
        <name>Mg(2+)</name>
        <dbReference type="ChEBI" id="CHEBI:18420"/>
    </ligand>
</feature>
<evidence type="ECO:0000256" key="5">
    <source>
        <dbReference type="ARBA" id="ARBA00022840"/>
    </source>
</evidence>
<dbReference type="GeneID" id="74431777"/>
<dbReference type="SUPFAM" id="SSF143724">
    <property type="entry name" value="PHP14-like"/>
    <property type="match status" value="1"/>
</dbReference>
<comment type="catalytic activity">
    <reaction evidence="7 8">
        <text>[phosphate](n) + ATP = [phosphate](n+1) + ADP</text>
        <dbReference type="Rhea" id="RHEA:19573"/>
        <dbReference type="Rhea" id="RHEA-COMP:9859"/>
        <dbReference type="Rhea" id="RHEA-COMP:14280"/>
        <dbReference type="ChEBI" id="CHEBI:16838"/>
        <dbReference type="ChEBI" id="CHEBI:30616"/>
        <dbReference type="ChEBI" id="CHEBI:456216"/>
        <dbReference type="EC" id="2.7.4.1"/>
    </reaction>
</comment>
<comment type="PTM">
    <text evidence="7 8">An intermediate of this reaction is the autophosphorylated ppk in which a phosphate is covalently linked to a histidine residue through a N-P bond.</text>
</comment>
<evidence type="ECO:0000256" key="3">
    <source>
        <dbReference type="ARBA" id="ARBA00022741"/>
    </source>
</evidence>
<name>A0A0A8H4Y5_9BACT</name>
<feature type="binding site" evidence="7">
    <location>
        <position position="45"/>
    </location>
    <ligand>
        <name>ATP</name>
        <dbReference type="ChEBI" id="CHEBI:30616"/>
    </ligand>
</feature>
<dbReference type="CDD" id="cd09165">
    <property type="entry name" value="PLDc_PaPPK1_C1_like"/>
    <property type="match status" value="1"/>
</dbReference>
<keyword evidence="2 7" id="KW-0808">Transferase</keyword>
<feature type="domain" description="Polyphosphate kinase middle" evidence="9">
    <location>
        <begin position="122"/>
        <end position="296"/>
    </location>
</feature>
<dbReference type="Pfam" id="PF13090">
    <property type="entry name" value="PP_kinase_C"/>
    <property type="match status" value="1"/>
</dbReference>
<evidence type="ECO:0000313" key="13">
    <source>
        <dbReference type="EMBL" id="AJC87949.1"/>
    </source>
</evidence>
<dbReference type="PIRSF" id="PIRSF015589">
    <property type="entry name" value="PP_kinase"/>
    <property type="match status" value="1"/>
</dbReference>
<dbReference type="SUPFAM" id="SSF140356">
    <property type="entry name" value="PPK N-terminal domain-like"/>
    <property type="match status" value="1"/>
</dbReference>
<feature type="binding site" evidence="7">
    <location>
        <position position="460"/>
    </location>
    <ligand>
        <name>ATP</name>
        <dbReference type="ChEBI" id="CHEBI:30616"/>
    </ligand>
</feature>
<dbReference type="InterPro" id="IPR024953">
    <property type="entry name" value="PP_kinase_middle"/>
</dbReference>
<dbReference type="Gene3D" id="3.30.870.10">
    <property type="entry name" value="Endonuclease Chain A"/>
    <property type="match status" value="2"/>
</dbReference>
<dbReference type="Pfam" id="PF13089">
    <property type="entry name" value="PP_kinase_N"/>
    <property type="match status" value="1"/>
</dbReference>
<dbReference type="InterPro" id="IPR041108">
    <property type="entry name" value="PP_kinase_C_1"/>
</dbReference>
<dbReference type="PANTHER" id="PTHR30218">
    <property type="entry name" value="POLYPHOSPHATE KINASE"/>
    <property type="match status" value="1"/>
</dbReference>
<sequence length="697" mass="80874">MQFQSSMYINRELSWLAFNSRVLDQCSKELPLLEKLKFIAIYCTNLDEFYMIRVAGLKQLFVAGISTTSNDEMTPLAQLKAIRNYLHEEKYVLEQYFSKILSDLEKENLFIRSYEELDEDMKQQCNEHFFSNIFPVIVPIAVDATHPFPHLNNLSFSLAVKLCDPIHPELLKFGMIRIPRVLPRFYQVSSNIYVPIESIVHHHTEHIFPGYKLLASAAFRVTRNADMEIEEEEADDFMMILEQGLKLRRKGAFIRLQIQKGADEQLIEFLRLHMNIFHKDIYEYDTLLNLSSLWQIILNKEFTHLLSPVYTSKILPPFGDNLSIFSAMDKQDILVFQPYESFEPVYQFIKEASKDPKVVSIRMTLYRVEKNSNIVQALIDAANDGKQVTVMVELKARFDEENNLHWAKSLENAGAHVIYGITGFKVHAKVAQVIRKEGDKLKIYNHLSTGNYNASSAKVYTDVSYFTSKEEYSQDTTTFFHILSGYSKSRRLKTLSMSPKQIKERILEMIAIEANQRENGVIIAKMNALVDADVIKALYEASNKGVRIDLIVRGICCLKPDVQGYSENIKVRSIVGKYLEHARILYFKHTSPNYFISSADWMPRNLERRLELMTPIYDEHSRAKLAQILKLQLSDNDLAYELNSDGRYKKIIINKDDKINNSQKILEDYISRIFYTLKKDTDQSRATHLATKLFRDN</sequence>
<dbReference type="InterPro" id="IPR025200">
    <property type="entry name" value="PPK_C_dom2"/>
</dbReference>
<reference evidence="13 14" key="1">
    <citation type="journal article" date="2014" name="Genome Biol. Evol.">
        <title>Comparative Genomics of the Campylobacter lari Group.</title>
        <authorList>
            <person name="Miller W.G."/>
            <person name="Yee E."/>
            <person name="Chapman M.H."/>
            <person name="Smith T.P."/>
            <person name="Bono J.L."/>
            <person name="Huynh S."/>
            <person name="Parker C.T."/>
            <person name="Vandamme P."/>
            <person name="Luong K."/>
            <person name="Korlach J."/>
        </authorList>
    </citation>
    <scope>NUCLEOTIDE SEQUENCE [LARGE SCALE GENOMIC DNA]</scope>
    <source>
        <strain evidence="13 14">NCTC 12927</strain>
    </source>
</reference>
<keyword evidence="1 7" id="KW-0597">Phosphoprotein</keyword>
<keyword evidence="6 7" id="KW-0460">Magnesium</keyword>
<dbReference type="CDD" id="cd09168">
    <property type="entry name" value="PLDc_PaPPK1_C2_like"/>
    <property type="match status" value="1"/>
</dbReference>
<comment type="function">
    <text evidence="7 8">Catalyzes the reversible transfer of the terminal phosphate of ATP to form a long-chain polyphosphate (polyP).</text>
</comment>
<evidence type="ECO:0000256" key="4">
    <source>
        <dbReference type="ARBA" id="ARBA00022777"/>
    </source>
</evidence>
<feature type="domain" description="Polyphosphate kinase N-terminal" evidence="10">
    <location>
        <begin position="8"/>
        <end position="111"/>
    </location>
</feature>
<dbReference type="InterPro" id="IPR003414">
    <property type="entry name" value="PP_kinase"/>
</dbReference>
<evidence type="ECO:0000256" key="1">
    <source>
        <dbReference type="ARBA" id="ARBA00022553"/>
    </source>
</evidence>
<organism evidence="13 14">
    <name type="scientific">Campylobacter insulaenigrae NCTC 12927</name>
    <dbReference type="NCBI Taxonomy" id="1031564"/>
    <lineage>
        <taxon>Bacteria</taxon>
        <taxon>Pseudomonadati</taxon>
        <taxon>Campylobacterota</taxon>
        <taxon>Epsilonproteobacteria</taxon>
        <taxon>Campylobacterales</taxon>
        <taxon>Campylobacteraceae</taxon>
        <taxon>Campylobacter</taxon>
    </lineage>
</organism>
<feature type="binding site" evidence="7">
    <location>
        <position position="553"/>
    </location>
    <ligand>
        <name>ATP</name>
        <dbReference type="ChEBI" id="CHEBI:30616"/>
    </ligand>
</feature>
<dbReference type="PANTHER" id="PTHR30218:SF0">
    <property type="entry name" value="POLYPHOSPHATE KINASE"/>
    <property type="match status" value="1"/>
</dbReference>
<evidence type="ECO:0000259" key="12">
    <source>
        <dbReference type="Pfam" id="PF17941"/>
    </source>
</evidence>
<dbReference type="InterPro" id="IPR025198">
    <property type="entry name" value="PPK_N_dom"/>
</dbReference>
<feature type="binding site" evidence="7">
    <location>
        <position position="581"/>
    </location>
    <ligand>
        <name>ATP</name>
        <dbReference type="ChEBI" id="CHEBI:30616"/>
    </ligand>
</feature>
<feature type="domain" description="Polyphosphate kinase C-terminal" evidence="11">
    <location>
        <begin position="495"/>
        <end position="660"/>
    </location>
</feature>
<evidence type="ECO:0000313" key="14">
    <source>
        <dbReference type="Proteomes" id="UP000031163"/>
    </source>
</evidence>
<dbReference type="InterPro" id="IPR036830">
    <property type="entry name" value="PP_kinase_middle_dom_sf"/>
</dbReference>
<dbReference type="Pfam" id="PF17941">
    <property type="entry name" value="PP_kinase_C_1"/>
    <property type="match status" value="1"/>
</dbReference>
<dbReference type="NCBIfam" id="NF003921">
    <property type="entry name" value="PRK05443.2-2"/>
    <property type="match status" value="1"/>
</dbReference>
<dbReference type="GO" id="GO:0009358">
    <property type="term" value="C:polyphosphate kinase complex"/>
    <property type="evidence" value="ECO:0007669"/>
    <property type="project" value="InterPro"/>
</dbReference>
<protein>
    <recommendedName>
        <fullName evidence="7 8">Polyphosphate kinase</fullName>
        <ecNumber evidence="7 8">2.7.4.1</ecNumber>
    </recommendedName>
    <alternativeName>
        <fullName evidence="7">ATP-polyphosphate phosphotransferase</fullName>
    </alternativeName>
    <alternativeName>
        <fullName evidence="7">Polyphosphoric acid kinase</fullName>
    </alternativeName>
</protein>
<dbReference type="EC" id="2.7.4.1" evidence="7 8"/>
<dbReference type="InterPro" id="IPR036832">
    <property type="entry name" value="PPK_N_dom_sf"/>
</dbReference>
<evidence type="ECO:0000256" key="7">
    <source>
        <dbReference type="HAMAP-Rule" id="MF_00347"/>
    </source>
</evidence>
<dbReference type="EMBL" id="CP007770">
    <property type="protein sequence ID" value="AJC87949.1"/>
    <property type="molecule type" value="Genomic_DNA"/>
</dbReference>
<keyword evidence="7" id="KW-0479">Metal-binding</keyword>
<evidence type="ECO:0000256" key="8">
    <source>
        <dbReference type="RuleBase" id="RU003800"/>
    </source>
</evidence>
<dbReference type="KEGG" id="cis:CINS_0986"/>
<feature type="domain" description="Polyphosphate kinase C-terminal" evidence="12">
    <location>
        <begin position="323"/>
        <end position="488"/>
    </location>
</feature>
<dbReference type="Gene3D" id="1.20.58.310">
    <property type="entry name" value="Polyphosphate kinase N-terminal domain"/>
    <property type="match status" value="1"/>
</dbReference>
<dbReference type="HAMAP" id="MF_00347">
    <property type="entry name" value="Polyphosphate_kinase"/>
    <property type="match status" value="1"/>
</dbReference>
<dbReference type="GO" id="GO:0006799">
    <property type="term" value="P:polyphosphate biosynthetic process"/>
    <property type="evidence" value="ECO:0007669"/>
    <property type="project" value="UniProtKB-UniRule"/>
</dbReference>
<comment type="cofactor">
    <cofactor evidence="7">
        <name>Mg(2+)</name>
        <dbReference type="ChEBI" id="CHEBI:18420"/>
    </cofactor>
</comment>
<evidence type="ECO:0000259" key="9">
    <source>
        <dbReference type="Pfam" id="PF02503"/>
    </source>
</evidence>
<dbReference type="GO" id="GO:0005524">
    <property type="term" value="F:ATP binding"/>
    <property type="evidence" value="ECO:0007669"/>
    <property type="project" value="UniProtKB-KW"/>
</dbReference>
<evidence type="ECO:0000256" key="2">
    <source>
        <dbReference type="ARBA" id="ARBA00022679"/>
    </source>
</evidence>
<dbReference type="HOGENOM" id="CLU_009678_1_1_7"/>
<dbReference type="NCBIfam" id="NF003924">
    <property type="entry name" value="PRK05443.3-2"/>
    <property type="match status" value="1"/>
</dbReference>
<feature type="binding site" evidence="7">
    <location>
        <position position="367"/>
    </location>
    <ligand>
        <name>Mg(2+)</name>
        <dbReference type="ChEBI" id="CHEBI:18420"/>
    </ligand>
</feature>
<keyword evidence="3 7" id="KW-0547">Nucleotide-binding</keyword>
<feature type="active site" description="Phosphohistidine intermediate" evidence="7">
    <location>
        <position position="427"/>
    </location>
</feature>
<proteinExistence type="inferred from homology"/>
<dbReference type="SUPFAM" id="SSF56024">
    <property type="entry name" value="Phospholipase D/nuclease"/>
    <property type="match status" value="2"/>
</dbReference>
<dbReference type="RefSeq" id="WP_039650353.1">
    <property type="nucleotide sequence ID" value="NZ_CP007770.1"/>
</dbReference>
<comment type="similarity">
    <text evidence="7 8">Belongs to the polyphosphate kinase 1 (PPK1) family.</text>
</comment>
<keyword evidence="5 7" id="KW-0067">ATP-binding</keyword>
<dbReference type="GO" id="GO:0008976">
    <property type="term" value="F:polyphosphate kinase activity"/>
    <property type="evidence" value="ECO:0007669"/>
    <property type="project" value="UniProtKB-UniRule"/>
</dbReference>
<dbReference type="Pfam" id="PF02503">
    <property type="entry name" value="PP_kinase"/>
    <property type="match status" value="1"/>
</dbReference>
<dbReference type="STRING" id="1031564.CINS_0986"/>
<dbReference type="Gene3D" id="3.30.1840.10">
    <property type="entry name" value="Polyphosphate kinase middle domain"/>
    <property type="match status" value="1"/>
</dbReference>
<dbReference type="GO" id="GO:0046872">
    <property type="term" value="F:metal ion binding"/>
    <property type="evidence" value="ECO:0007669"/>
    <property type="project" value="UniProtKB-KW"/>
</dbReference>
<keyword evidence="4 7" id="KW-0418">Kinase</keyword>